<evidence type="ECO:0000313" key="11">
    <source>
        <dbReference type="Proteomes" id="UP000316882"/>
    </source>
</evidence>
<evidence type="ECO:0000256" key="5">
    <source>
        <dbReference type="ARBA" id="ARBA00023136"/>
    </source>
</evidence>
<feature type="domain" description="Spore germination GerAC-like C-terminal" evidence="8">
    <location>
        <begin position="210"/>
        <end position="374"/>
    </location>
</feature>
<evidence type="ECO:0000256" key="4">
    <source>
        <dbReference type="ARBA" id="ARBA00022729"/>
    </source>
</evidence>
<evidence type="ECO:0000259" key="8">
    <source>
        <dbReference type="Pfam" id="PF05504"/>
    </source>
</evidence>
<dbReference type="Pfam" id="PF05504">
    <property type="entry name" value="Spore_GerAC"/>
    <property type="match status" value="1"/>
</dbReference>
<reference evidence="10 11" key="1">
    <citation type="submission" date="2019-06" db="EMBL/GenBank/DDBJ databases">
        <title>Whole genome shotgun sequence of Brevibacillus parabrevis NBRC 12334.</title>
        <authorList>
            <person name="Hosoyama A."/>
            <person name="Uohara A."/>
            <person name="Ohji S."/>
            <person name="Ichikawa N."/>
        </authorList>
    </citation>
    <scope>NUCLEOTIDE SEQUENCE [LARGE SCALE GENOMIC DNA]</scope>
    <source>
        <strain evidence="10 11">NBRC 12334</strain>
    </source>
</reference>
<dbReference type="Proteomes" id="UP000316882">
    <property type="component" value="Unassembled WGS sequence"/>
</dbReference>
<evidence type="ECO:0000256" key="7">
    <source>
        <dbReference type="ARBA" id="ARBA00023288"/>
    </source>
</evidence>
<organism evidence="10 11">
    <name type="scientific">Brevibacillus parabrevis</name>
    <dbReference type="NCBI Taxonomy" id="54914"/>
    <lineage>
        <taxon>Bacteria</taxon>
        <taxon>Bacillati</taxon>
        <taxon>Bacillota</taxon>
        <taxon>Bacilli</taxon>
        <taxon>Bacillales</taxon>
        <taxon>Paenibacillaceae</taxon>
        <taxon>Brevibacillus</taxon>
    </lineage>
</organism>
<proteinExistence type="inferred from homology"/>
<dbReference type="InterPro" id="IPR038501">
    <property type="entry name" value="Spore_GerAC_C_sf"/>
</dbReference>
<dbReference type="NCBIfam" id="TIGR02887">
    <property type="entry name" value="spore_ger_x_C"/>
    <property type="match status" value="1"/>
</dbReference>
<name>A0A4Y3PBQ0_BREPA</name>
<dbReference type="GO" id="GO:0009847">
    <property type="term" value="P:spore germination"/>
    <property type="evidence" value="ECO:0007669"/>
    <property type="project" value="InterPro"/>
</dbReference>
<gene>
    <name evidence="10" type="primary">yfkR</name>
    <name evidence="10" type="ORF">BPA01_06030</name>
</gene>
<keyword evidence="6" id="KW-0564">Palmitate</keyword>
<accession>A0A4Y3PBQ0</accession>
<evidence type="ECO:0000256" key="3">
    <source>
        <dbReference type="ARBA" id="ARBA00022544"/>
    </source>
</evidence>
<evidence type="ECO:0000256" key="2">
    <source>
        <dbReference type="ARBA" id="ARBA00007886"/>
    </source>
</evidence>
<protein>
    <submittedName>
        <fullName evidence="10">Putative spore germination protein YfkR</fullName>
    </submittedName>
</protein>
<comment type="similarity">
    <text evidence="2">Belongs to the GerABKC lipoprotein family.</text>
</comment>
<comment type="subcellular location">
    <subcellularLocation>
        <location evidence="1">Membrane</location>
        <topology evidence="1">Lipid-anchor</topology>
    </subcellularLocation>
</comment>
<dbReference type="STRING" id="54914.AV540_09035"/>
<keyword evidence="11" id="KW-1185">Reference proteome</keyword>
<sequence length="388" mass="43606">MRRLTPIVVLLLCLLPVAGCWDRREVNDMALVIAMAMDKEPNGQYRLSVQVPLVSSLGSTSGGGGGTSGDKSYYVDSAVGKTIREANNIIQSRMSRQLYYSHHRMIVIGEQLAKEGMSDVLDIVARFPENRLTAYLVMTKGKGIELLNAQPQFERFSGEAMRELVKMEAIAVSLKDVAQMLTTPGVDAFLPIIDAVDSHPKGKSKEVEFMGIGLFRGDKLVYMAKSQAIKGLRWFQRTFTPFSVVVSLNDKERLTVYFSKGKADLKPVIKKGRIHYDITVFATSVVVENMTSLDLDQKKNIALIENKLKKEVEVSVKDTLNLMQKYRTDTIGLGIILARQFPKEWRDTYRKNWNDHLPDITFQIHSKVVVQDVGQTTKNITKEEGGRE</sequence>
<dbReference type="GeneID" id="87612704"/>
<comment type="caution">
    <text evidence="10">The sequence shown here is derived from an EMBL/GenBank/DDBJ whole genome shotgun (WGS) entry which is preliminary data.</text>
</comment>
<dbReference type="EMBL" id="BJMH01000002">
    <property type="protein sequence ID" value="GEB31023.1"/>
    <property type="molecule type" value="Genomic_DNA"/>
</dbReference>
<keyword evidence="5" id="KW-0472">Membrane</keyword>
<evidence type="ECO:0000259" key="9">
    <source>
        <dbReference type="Pfam" id="PF25198"/>
    </source>
</evidence>
<dbReference type="InterPro" id="IPR046953">
    <property type="entry name" value="Spore_GerAC-like_C"/>
</dbReference>
<dbReference type="InterPro" id="IPR057336">
    <property type="entry name" value="GerAC_N"/>
</dbReference>
<keyword evidence="4" id="KW-0732">Signal</keyword>
<keyword evidence="7" id="KW-0449">Lipoprotein</keyword>
<dbReference type="Pfam" id="PF25198">
    <property type="entry name" value="Spore_GerAC_N"/>
    <property type="match status" value="1"/>
</dbReference>
<dbReference type="Gene3D" id="3.30.300.210">
    <property type="entry name" value="Nutrient germinant receptor protein C, domain 3"/>
    <property type="match status" value="1"/>
</dbReference>
<dbReference type="PANTHER" id="PTHR35789:SF1">
    <property type="entry name" value="SPORE GERMINATION PROTEIN B3"/>
    <property type="match status" value="1"/>
</dbReference>
<evidence type="ECO:0000313" key="10">
    <source>
        <dbReference type="EMBL" id="GEB31023.1"/>
    </source>
</evidence>
<dbReference type="GO" id="GO:0016020">
    <property type="term" value="C:membrane"/>
    <property type="evidence" value="ECO:0007669"/>
    <property type="project" value="UniProtKB-SubCell"/>
</dbReference>
<evidence type="ECO:0000256" key="6">
    <source>
        <dbReference type="ARBA" id="ARBA00023139"/>
    </source>
</evidence>
<feature type="domain" description="Spore germination protein N-terminal" evidence="9">
    <location>
        <begin position="22"/>
        <end position="194"/>
    </location>
</feature>
<dbReference type="RefSeq" id="WP_122965145.1">
    <property type="nucleotide sequence ID" value="NZ_BJMH01000002.1"/>
</dbReference>
<evidence type="ECO:0000256" key="1">
    <source>
        <dbReference type="ARBA" id="ARBA00004635"/>
    </source>
</evidence>
<dbReference type="PANTHER" id="PTHR35789">
    <property type="entry name" value="SPORE GERMINATION PROTEIN B3"/>
    <property type="match status" value="1"/>
</dbReference>
<dbReference type="AlphaFoldDB" id="A0A4Y3PBQ0"/>
<keyword evidence="3" id="KW-0309">Germination</keyword>
<dbReference type="InterPro" id="IPR008844">
    <property type="entry name" value="Spore_GerAC-like"/>
</dbReference>